<comment type="caution">
    <text evidence="1">The sequence shown here is derived from an EMBL/GenBank/DDBJ whole genome shotgun (WGS) entry which is preliminary data.</text>
</comment>
<proteinExistence type="predicted"/>
<accession>A0AAJ2MUI1</accession>
<name>A0AAJ2MUI1_STEMA</name>
<evidence type="ECO:0000313" key="2">
    <source>
        <dbReference type="Proteomes" id="UP001251948"/>
    </source>
</evidence>
<organism evidence="1 2">
    <name type="scientific">Stenotrophomonas maltophilia</name>
    <name type="common">Pseudomonas maltophilia</name>
    <name type="synonym">Xanthomonas maltophilia</name>
    <dbReference type="NCBI Taxonomy" id="40324"/>
    <lineage>
        <taxon>Bacteria</taxon>
        <taxon>Pseudomonadati</taxon>
        <taxon>Pseudomonadota</taxon>
        <taxon>Gammaproteobacteria</taxon>
        <taxon>Lysobacterales</taxon>
        <taxon>Lysobacteraceae</taxon>
        <taxon>Stenotrophomonas</taxon>
        <taxon>Stenotrophomonas maltophilia group</taxon>
    </lineage>
</organism>
<evidence type="ECO:0000313" key="1">
    <source>
        <dbReference type="EMBL" id="MDT3468630.1"/>
    </source>
</evidence>
<dbReference type="InterPro" id="IPR021352">
    <property type="entry name" value="DUF2971"/>
</dbReference>
<dbReference type="AlphaFoldDB" id="A0AAJ2MUI1"/>
<sequence length="235" mass="25984">MELSWGTKLLGEILASDEVTRVVKTRTPIDEYLASGRNMFKVLACCFSTRRDQLSQWRAYANNGAGFCVGFSAKSIAAMKGSKIRVCYDVDAQRRMLGNAFEQILISSATPAGLDPEKVRWAIMGLLIETAGMKNPAFSEESEVRLSNPIVVDGVGPMLKLAYPSRQKAASELKFLMRGTNPTPYSDLRLPDRVEAIREVWIGPRAEASEVQMQIMLGTMGYTSTRVLKSAASYR</sequence>
<dbReference type="Pfam" id="PF11185">
    <property type="entry name" value="DUF2971"/>
    <property type="match status" value="1"/>
</dbReference>
<dbReference type="RefSeq" id="WP_312562297.1">
    <property type="nucleotide sequence ID" value="NZ_JAVSKO010000004.1"/>
</dbReference>
<dbReference type="EMBL" id="JAVSKO010000004">
    <property type="protein sequence ID" value="MDT3468630.1"/>
    <property type="molecule type" value="Genomic_DNA"/>
</dbReference>
<gene>
    <name evidence="1" type="ORF">ROV92_11600</name>
</gene>
<dbReference type="Proteomes" id="UP001251948">
    <property type="component" value="Unassembled WGS sequence"/>
</dbReference>
<protein>
    <submittedName>
        <fullName evidence="1">DUF2971 domain-containing protein</fullName>
    </submittedName>
</protein>
<reference evidence="1" key="1">
    <citation type="submission" date="2023-07" db="EMBL/GenBank/DDBJ databases">
        <title>Comparative genomics of clinical Stenotrophomonas maltophilia isolates reveals regions of diversity which correlate with colonization and persistence in vivo.</title>
        <authorList>
            <person name="Mcdaniel M.S."/>
            <person name="Swords W.E."/>
            <person name="Sumpter N.A."/>
            <person name="Lindgren N.R."/>
            <person name="Billiot C.E."/>
        </authorList>
    </citation>
    <scope>NUCLEOTIDE SEQUENCE</scope>
    <source>
        <strain evidence="1">Ism4</strain>
    </source>
</reference>